<dbReference type="InterPro" id="IPR006439">
    <property type="entry name" value="HAD-SF_hydro_IA"/>
</dbReference>
<gene>
    <name evidence="1" type="ORF">CHC_T00009043001</name>
</gene>
<dbReference type="GO" id="GO:0016791">
    <property type="term" value="F:phosphatase activity"/>
    <property type="evidence" value="ECO:0007669"/>
    <property type="project" value="TreeGrafter"/>
</dbReference>
<dbReference type="AlphaFoldDB" id="R7QR89"/>
<dbReference type="Gene3D" id="3.40.50.1000">
    <property type="entry name" value="HAD superfamily/HAD-like"/>
    <property type="match status" value="1"/>
</dbReference>
<keyword evidence="1" id="KW-0378">Hydrolase</keyword>
<dbReference type="STRING" id="2769.R7QR89"/>
<dbReference type="Pfam" id="PF00702">
    <property type="entry name" value="Hydrolase"/>
    <property type="match status" value="1"/>
</dbReference>
<dbReference type="PhylomeDB" id="R7QR89"/>
<dbReference type="RefSeq" id="XP_005710194.1">
    <property type="nucleotide sequence ID" value="XM_005710137.1"/>
</dbReference>
<dbReference type="Gramene" id="CDF39900">
    <property type="protein sequence ID" value="CDF39900"/>
    <property type="gene ID" value="CHC_T00009043001"/>
</dbReference>
<reference evidence="2" key="1">
    <citation type="journal article" date="2013" name="Proc. Natl. Acad. Sci. U.S.A.">
        <title>Genome structure and metabolic features in the red seaweed Chondrus crispus shed light on evolution of the Archaeplastida.</title>
        <authorList>
            <person name="Collen J."/>
            <person name="Porcel B."/>
            <person name="Carre W."/>
            <person name="Ball S.G."/>
            <person name="Chaparro C."/>
            <person name="Tonon T."/>
            <person name="Barbeyron T."/>
            <person name="Michel G."/>
            <person name="Noel B."/>
            <person name="Valentin K."/>
            <person name="Elias M."/>
            <person name="Artiguenave F."/>
            <person name="Arun A."/>
            <person name="Aury J.M."/>
            <person name="Barbosa-Neto J.F."/>
            <person name="Bothwell J.H."/>
            <person name="Bouget F.Y."/>
            <person name="Brillet L."/>
            <person name="Cabello-Hurtado F."/>
            <person name="Capella-Gutierrez S."/>
            <person name="Charrier B."/>
            <person name="Cladiere L."/>
            <person name="Cock J.M."/>
            <person name="Coelho S.M."/>
            <person name="Colleoni C."/>
            <person name="Czjzek M."/>
            <person name="Da Silva C."/>
            <person name="Delage L."/>
            <person name="Denoeud F."/>
            <person name="Deschamps P."/>
            <person name="Dittami S.M."/>
            <person name="Gabaldon T."/>
            <person name="Gachon C.M."/>
            <person name="Groisillier A."/>
            <person name="Herve C."/>
            <person name="Jabbari K."/>
            <person name="Katinka M."/>
            <person name="Kloareg B."/>
            <person name="Kowalczyk N."/>
            <person name="Labadie K."/>
            <person name="Leblanc C."/>
            <person name="Lopez P.J."/>
            <person name="McLachlan D.H."/>
            <person name="Meslet-Cladiere L."/>
            <person name="Moustafa A."/>
            <person name="Nehr Z."/>
            <person name="Nyvall Collen P."/>
            <person name="Panaud O."/>
            <person name="Partensky F."/>
            <person name="Poulain J."/>
            <person name="Rensing S.A."/>
            <person name="Rousvoal S."/>
            <person name="Samson G."/>
            <person name="Symeonidi A."/>
            <person name="Weissenbach J."/>
            <person name="Zambounis A."/>
            <person name="Wincker P."/>
            <person name="Boyen C."/>
        </authorList>
    </citation>
    <scope>NUCLEOTIDE SEQUENCE [LARGE SCALE GENOMIC DNA]</scope>
    <source>
        <strain evidence="2">cv. Stackhouse</strain>
    </source>
</reference>
<organism evidence="1 2">
    <name type="scientific">Chondrus crispus</name>
    <name type="common">Carrageen Irish moss</name>
    <name type="synonym">Polymorpha crispa</name>
    <dbReference type="NCBI Taxonomy" id="2769"/>
    <lineage>
        <taxon>Eukaryota</taxon>
        <taxon>Rhodophyta</taxon>
        <taxon>Florideophyceae</taxon>
        <taxon>Rhodymeniophycidae</taxon>
        <taxon>Gigartinales</taxon>
        <taxon>Gigartinaceae</taxon>
        <taxon>Chondrus</taxon>
    </lineage>
</organism>
<dbReference type="OMA" id="IWCPHPG"/>
<name>R7QR89_CHOCR</name>
<proteinExistence type="predicted"/>
<evidence type="ECO:0000313" key="2">
    <source>
        <dbReference type="Proteomes" id="UP000012073"/>
    </source>
</evidence>
<dbReference type="Gene3D" id="1.10.150.240">
    <property type="entry name" value="Putative phosphatase, domain 2"/>
    <property type="match status" value="1"/>
</dbReference>
<dbReference type="InterPro" id="IPR036412">
    <property type="entry name" value="HAD-like_sf"/>
</dbReference>
<dbReference type="GeneID" id="17317912"/>
<dbReference type="EMBL" id="HG002092">
    <property type="protein sequence ID" value="CDF39900.1"/>
    <property type="molecule type" value="Genomic_DNA"/>
</dbReference>
<accession>R7QR89</accession>
<keyword evidence="2" id="KW-1185">Reference proteome</keyword>
<dbReference type="OrthoDB" id="40579at2759"/>
<dbReference type="NCBIfam" id="TIGR01509">
    <property type="entry name" value="HAD-SF-IA-v3"/>
    <property type="match status" value="1"/>
</dbReference>
<dbReference type="SUPFAM" id="SSF56784">
    <property type="entry name" value="HAD-like"/>
    <property type="match status" value="1"/>
</dbReference>
<dbReference type="SFLD" id="SFLDG01129">
    <property type="entry name" value="C1.5:_HAD__Beta-PGM__Phosphata"/>
    <property type="match status" value="1"/>
</dbReference>
<dbReference type="InterPro" id="IPR023198">
    <property type="entry name" value="PGP-like_dom2"/>
</dbReference>
<dbReference type="Proteomes" id="UP000012073">
    <property type="component" value="Unassembled WGS sequence"/>
</dbReference>
<dbReference type="SFLD" id="SFLDS00003">
    <property type="entry name" value="Haloacid_Dehalogenase"/>
    <property type="match status" value="1"/>
</dbReference>
<evidence type="ECO:0000313" key="1">
    <source>
        <dbReference type="EMBL" id="CDF39900.1"/>
    </source>
</evidence>
<dbReference type="PANTHER" id="PTHR18901">
    <property type="entry name" value="2-DEOXYGLUCOSE-6-PHOSPHATE PHOSPHATASE 2"/>
    <property type="match status" value="1"/>
</dbReference>
<sequence length="222" mass="24261">MLNVIWDMDGVLLDSEPIYLEVEDSIASRYGKDVRTILSKLLGRTAPACAKITVDELQLPLTAEQYLDERNKLLLEKMKSVKILPGVEAIVRHLRNIGVRCAIATSSPFDLLQSKKYGKDDFFALFDALVCGDDVVNGKPDPEIFLRAAAAIDAEPSNCVVFEDAPAGCRAARLAGMKCVALPNPHVDIGLYNAEEPQITVPTANLLDFDITSLGFPPMKQS</sequence>
<dbReference type="InterPro" id="IPR023214">
    <property type="entry name" value="HAD_sf"/>
</dbReference>
<dbReference type="KEGG" id="ccp:CHC_T00009043001"/>
<dbReference type="PANTHER" id="PTHR18901:SF38">
    <property type="entry name" value="PSEUDOURIDINE-5'-PHOSPHATASE"/>
    <property type="match status" value="1"/>
</dbReference>
<protein>
    <submittedName>
        <fullName evidence="1">HAD-like hydrolase family protein</fullName>
    </submittedName>
</protein>